<protein>
    <submittedName>
        <fullName evidence="1">Uncharacterized protein</fullName>
    </submittedName>
</protein>
<sequence>QFTVQSAYTLQHAIAMPLVAGGDWKTLWGQKGPHRNEFLTTSTRRVLELPRMDDKLPS</sequence>
<comment type="caution">
    <text evidence="1">The sequence shown here is derived from an EMBL/GenBank/DDBJ whole genome shotgun (WGS) entry which is preliminary data.</text>
</comment>
<organism evidence="1 2">
    <name type="scientific">Trifolium medium</name>
    <dbReference type="NCBI Taxonomy" id="97028"/>
    <lineage>
        <taxon>Eukaryota</taxon>
        <taxon>Viridiplantae</taxon>
        <taxon>Streptophyta</taxon>
        <taxon>Embryophyta</taxon>
        <taxon>Tracheophyta</taxon>
        <taxon>Spermatophyta</taxon>
        <taxon>Magnoliopsida</taxon>
        <taxon>eudicotyledons</taxon>
        <taxon>Gunneridae</taxon>
        <taxon>Pentapetalae</taxon>
        <taxon>rosids</taxon>
        <taxon>fabids</taxon>
        <taxon>Fabales</taxon>
        <taxon>Fabaceae</taxon>
        <taxon>Papilionoideae</taxon>
        <taxon>50 kb inversion clade</taxon>
        <taxon>NPAAA clade</taxon>
        <taxon>Hologalegina</taxon>
        <taxon>IRL clade</taxon>
        <taxon>Trifolieae</taxon>
        <taxon>Trifolium</taxon>
    </lineage>
</organism>
<reference evidence="1 2" key="1">
    <citation type="journal article" date="2018" name="Front. Plant Sci.">
        <title>Red Clover (Trifolium pratense) and Zigzag Clover (T. medium) - A Picture of Genomic Similarities and Differences.</title>
        <authorList>
            <person name="Dluhosova J."/>
            <person name="Istvanek J."/>
            <person name="Nedelnik J."/>
            <person name="Repkova J."/>
        </authorList>
    </citation>
    <scope>NUCLEOTIDE SEQUENCE [LARGE SCALE GENOMIC DNA]</scope>
    <source>
        <strain evidence="2">cv. 10/8</strain>
        <tissue evidence="1">Leaf</tissue>
    </source>
</reference>
<dbReference type="Proteomes" id="UP000265520">
    <property type="component" value="Unassembled WGS sequence"/>
</dbReference>
<proteinExistence type="predicted"/>
<name>A0A392RSE5_9FABA</name>
<accession>A0A392RSE5</accession>
<evidence type="ECO:0000313" key="2">
    <source>
        <dbReference type="Proteomes" id="UP000265520"/>
    </source>
</evidence>
<keyword evidence="2" id="KW-1185">Reference proteome</keyword>
<evidence type="ECO:0000313" key="1">
    <source>
        <dbReference type="EMBL" id="MCI39513.1"/>
    </source>
</evidence>
<dbReference type="AlphaFoldDB" id="A0A392RSE5"/>
<dbReference type="EMBL" id="LXQA010268257">
    <property type="protein sequence ID" value="MCI39513.1"/>
    <property type="molecule type" value="Genomic_DNA"/>
</dbReference>
<feature type="non-terminal residue" evidence="1">
    <location>
        <position position="1"/>
    </location>
</feature>